<keyword evidence="5 11" id="KW-0853">WD repeat</keyword>
<evidence type="ECO:0000259" key="14">
    <source>
        <dbReference type="Pfam" id="PF07569"/>
    </source>
</evidence>
<keyword evidence="4 12" id="KW-0678">Repressor</keyword>
<dbReference type="Pfam" id="PF09453">
    <property type="entry name" value="HIRA_B"/>
    <property type="match status" value="1"/>
</dbReference>
<dbReference type="InterPro" id="IPR019015">
    <property type="entry name" value="HIRA_B_motif"/>
</dbReference>
<dbReference type="FunFam" id="2.130.10.10:FF:001073">
    <property type="entry name" value="Protein HIR"/>
    <property type="match status" value="1"/>
</dbReference>
<dbReference type="GO" id="GO:0000417">
    <property type="term" value="C:HIR complex"/>
    <property type="evidence" value="ECO:0007669"/>
    <property type="project" value="UniProtKB-ARBA"/>
</dbReference>
<dbReference type="GO" id="GO:0006338">
    <property type="term" value="P:chromatin remodeling"/>
    <property type="evidence" value="ECO:0007669"/>
    <property type="project" value="InterPro"/>
</dbReference>
<dbReference type="InterPro" id="IPR036322">
    <property type="entry name" value="WD40_repeat_dom_sf"/>
</dbReference>
<keyword evidence="6 12" id="KW-0677">Repeat</keyword>
<comment type="similarity">
    <text evidence="3 12">Belongs to the WD repeat HIR1 family.</text>
</comment>
<proteinExistence type="inferred from homology"/>
<dbReference type="AlphaFoldDB" id="A0A1E3NI17"/>
<dbReference type="GO" id="GO:0006355">
    <property type="term" value="P:regulation of DNA-templated transcription"/>
    <property type="evidence" value="ECO:0007669"/>
    <property type="project" value="InterPro"/>
</dbReference>
<dbReference type="STRING" id="763406.A0A1E3NI17"/>
<dbReference type="GO" id="GO:0031491">
    <property type="term" value="F:nucleosome binding"/>
    <property type="evidence" value="ECO:0007669"/>
    <property type="project" value="TreeGrafter"/>
</dbReference>
<dbReference type="InterPro" id="IPR055410">
    <property type="entry name" value="Beta-prop_CAF1B_HIR1"/>
</dbReference>
<keyword evidence="9 12" id="KW-0804">Transcription</keyword>
<dbReference type="PANTHER" id="PTHR13831">
    <property type="entry name" value="MEMBER OF THE HIR1 FAMILY OF WD-REPEAT PROTEINS"/>
    <property type="match status" value="1"/>
</dbReference>
<feature type="repeat" description="WD" evidence="11">
    <location>
        <begin position="20"/>
        <end position="54"/>
    </location>
</feature>
<dbReference type="Gene3D" id="2.130.10.10">
    <property type="entry name" value="YVTN repeat-like/Quinoprotein amine dehydrogenase"/>
    <property type="match status" value="2"/>
</dbReference>
<comment type="subcellular location">
    <subcellularLocation>
        <location evidence="2 12">Nucleus</location>
    </subcellularLocation>
</comment>
<feature type="repeat" description="WD" evidence="11">
    <location>
        <begin position="202"/>
        <end position="243"/>
    </location>
</feature>
<keyword evidence="8 12" id="KW-0805">Transcription regulation</keyword>
<comment type="function">
    <text evidence="1 12">Required for replication-independent chromatin assembly and for the periodic repression of histone gene transcription during the cell cycle.</text>
</comment>
<name>A0A1E3NI17_9ASCO</name>
<feature type="domain" description="CAF1B/HIR1 beta-propeller" evidence="15">
    <location>
        <begin position="29"/>
        <end position="409"/>
    </location>
</feature>
<feature type="compositionally biased region" description="Low complexity" evidence="13">
    <location>
        <begin position="669"/>
        <end position="678"/>
    </location>
</feature>
<evidence type="ECO:0000256" key="11">
    <source>
        <dbReference type="PROSITE-ProRule" id="PRU00221"/>
    </source>
</evidence>
<dbReference type="Proteomes" id="UP000094455">
    <property type="component" value="Unassembled WGS sequence"/>
</dbReference>
<evidence type="ECO:0000259" key="15">
    <source>
        <dbReference type="Pfam" id="PF24105"/>
    </source>
</evidence>
<dbReference type="PANTHER" id="PTHR13831:SF0">
    <property type="entry name" value="PROTEIN HIRA"/>
    <property type="match status" value="1"/>
</dbReference>
<dbReference type="SUPFAM" id="SSF50978">
    <property type="entry name" value="WD40 repeat-like"/>
    <property type="match status" value="2"/>
</dbReference>
<sequence length="1094" mass="121660">MHVVKFPWVKHAEGPRSFEIYSVSVSPDGSRLATGGLDGKVKLWSIDTLQKYKEMDKMKDGNSSSSNIIDKSECRPLCSMSRHAGAITCIRFCPNGRFLASGSDDKLVLIWEKDEEKTRIMAMHRNEIANSGDSNFLFANGDDSGINDADLEHWTVRKRLVAHDNDVQDMAWAPDGSILVTVGLDRSIVVWNGMTFEKIKRFDIHQSHVKGVVFDPAGKYFATCSDDRTMRIFRYRKGVSVEGADMEFVVENIIRDPFAKSPLTTYFRRCSWSPDGLYIAAPNGTNEGVNANVVIKRGSWDSELSLIGHRLPCEVCSFSPRLYDVEFGNNNRNAGHSQSSSRSETVIITAGQDRTLALWSSSCATPLCVATEISAKSITDVAWNPDGLNVFLCGLDGVVLSLFFDERELGHVVPWEENNRALIRYGKDRDMFFPESVEQLKLEEFAEKRGIIGDSKPIKPDRLQSLMGGSSLGGNTELNTSNNDESKKVMNVLIPRSKKHPNKRMPVPTITPRSTVATNNSNTNNIDVSASSQAKMNLLSSKTQNITITKSGKKRVAPTLISVSSTNAATSAPSKSNAFLSGTTATATADANTTTSKNLMVEKRSKLSKIISLPYPPLPKHGLSTLTSSFRPNVANDETEQESLEKTIDYIAETDNNNSSSLDKRGKFSSSSKKSSSSNTLSKYTNGGRKPNPSVYGDSSGVWNKRRKVAYPDWIKDSLVSPITIYGDASMSSYNVLVERKQLAEPLVGEQVVEVRYENDHVYKYLDHNDDTEMESNWNEFDAVSHILAKTTNCESDSLEKWELFLNERITCIGESSLEGLSYWCFGTENGRLLLVSTTGRQLCGSIELGSNIVKLVCNESFIMCVCANGLIYSWKFFKCHSSLISGNSIVEGVSLAPVLNAHSTTTESKKKVDISAKITNIYMRSNGCPIIAINDEKRNCIYSFDPLLESWVEVLDSLYVDFLPASMLDPEMKLLGEIDQILKFMTKRFVKNKKYNDSRDIKDAKDINIANDSKTFKDLEVTKSTKDDTDTKDVKETQKVEADKIASMETSKGPALFIRSEAKEEATLQSIYEDWKSVNKCVAECINRKLEKC</sequence>
<dbReference type="PROSITE" id="PS50082">
    <property type="entry name" value="WD_REPEATS_2"/>
    <property type="match status" value="4"/>
</dbReference>
<evidence type="ECO:0000256" key="8">
    <source>
        <dbReference type="ARBA" id="ARBA00023015"/>
    </source>
</evidence>
<dbReference type="InterPro" id="IPR001680">
    <property type="entry name" value="WD40_rpt"/>
</dbReference>
<dbReference type="InterPro" id="IPR011494">
    <property type="entry name" value="HIRA-like_C"/>
</dbReference>
<evidence type="ECO:0000313" key="16">
    <source>
        <dbReference type="EMBL" id="ODQ45764.1"/>
    </source>
</evidence>
<gene>
    <name evidence="16" type="ORF">PICMEDRAFT_73269</name>
</gene>
<evidence type="ECO:0000256" key="9">
    <source>
        <dbReference type="ARBA" id="ARBA00023163"/>
    </source>
</evidence>
<dbReference type="GO" id="GO:0005634">
    <property type="term" value="C:nucleus"/>
    <property type="evidence" value="ECO:0007669"/>
    <property type="project" value="UniProtKB-SubCell"/>
</dbReference>
<evidence type="ECO:0000313" key="17">
    <source>
        <dbReference type="Proteomes" id="UP000094455"/>
    </source>
</evidence>
<feature type="region of interest" description="Disordered" evidence="13">
    <location>
        <begin position="498"/>
        <end position="525"/>
    </location>
</feature>
<feature type="domain" description="Protein HIRA-like C-terminal" evidence="14">
    <location>
        <begin position="840"/>
        <end position="961"/>
    </location>
</feature>
<dbReference type="OrthoDB" id="1741719at2759"/>
<evidence type="ECO:0000256" key="6">
    <source>
        <dbReference type="ARBA" id="ARBA00022737"/>
    </source>
</evidence>
<dbReference type="Pfam" id="PF24105">
    <property type="entry name" value="Beta-prop_CAF1B_HIR1"/>
    <property type="match status" value="1"/>
</dbReference>
<dbReference type="Pfam" id="PF07569">
    <property type="entry name" value="Hira"/>
    <property type="match status" value="1"/>
</dbReference>
<evidence type="ECO:0000256" key="4">
    <source>
        <dbReference type="ARBA" id="ARBA00022491"/>
    </source>
</evidence>
<dbReference type="PROSITE" id="PS50294">
    <property type="entry name" value="WD_REPEATS_REGION"/>
    <property type="match status" value="3"/>
</dbReference>
<dbReference type="InterPro" id="IPR031120">
    <property type="entry name" value="HIR1-like"/>
</dbReference>
<evidence type="ECO:0000256" key="10">
    <source>
        <dbReference type="ARBA" id="ARBA00023242"/>
    </source>
</evidence>
<keyword evidence="7 12" id="KW-0156">Chromatin regulator</keyword>
<dbReference type="GO" id="GO:0000785">
    <property type="term" value="C:chromatin"/>
    <property type="evidence" value="ECO:0007669"/>
    <property type="project" value="TreeGrafter"/>
</dbReference>
<dbReference type="GeneID" id="30181116"/>
<evidence type="ECO:0000256" key="2">
    <source>
        <dbReference type="ARBA" id="ARBA00004123"/>
    </source>
</evidence>
<feature type="repeat" description="WD" evidence="11">
    <location>
        <begin position="160"/>
        <end position="192"/>
    </location>
</feature>
<feature type="region of interest" description="Disordered" evidence="13">
    <location>
        <begin position="655"/>
        <end position="699"/>
    </location>
</feature>
<evidence type="ECO:0000256" key="1">
    <source>
        <dbReference type="ARBA" id="ARBA00002677"/>
    </source>
</evidence>
<evidence type="ECO:0000256" key="13">
    <source>
        <dbReference type="SAM" id="MobiDB-lite"/>
    </source>
</evidence>
<evidence type="ECO:0000256" key="7">
    <source>
        <dbReference type="ARBA" id="ARBA00022853"/>
    </source>
</evidence>
<evidence type="ECO:0000256" key="5">
    <source>
        <dbReference type="ARBA" id="ARBA00022574"/>
    </source>
</evidence>
<feature type="repeat" description="WD" evidence="11">
    <location>
        <begin position="80"/>
        <end position="112"/>
    </location>
</feature>
<evidence type="ECO:0000256" key="3">
    <source>
        <dbReference type="ARBA" id="ARBA00007306"/>
    </source>
</evidence>
<dbReference type="InterPro" id="IPR015943">
    <property type="entry name" value="WD40/YVTN_repeat-like_dom_sf"/>
</dbReference>
<accession>A0A1E3NI17</accession>
<dbReference type="SMART" id="SM00320">
    <property type="entry name" value="WD40"/>
    <property type="match status" value="6"/>
</dbReference>
<protein>
    <recommendedName>
        <fullName evidence="12">Protein HIR</fullName>
    </recommendedName>
</protein>
<dbReference type="GO" id="GO:0006351">
    <property type="term" value="P:DNA-templated transcription"/>
    <property type="evidence" value="ECO:0007669"/>
    <property type="project" value="InterPro"/>
</dbReference>
<dbReference type="RefSeq" id="XP_019016877.1">
    <property type="nucleotide sequence ID" value="XM_019164429.1"/>
</dbReference>
<keyword evidence="10 12" id="KW-0539">Nucleus</keyword>
<evidence type="ECO:0000256" key="12">
    <source>
        <dbReference type="RuleBase" id="RU364014"/>
    </source>
</evidence>
<organism evidence="16 17">
    <name type="scientific">Pichia membranifaciens NRRL Y-2026</name>
    <dbReference type="NCBI Taxonomy" id="763406"/>
    <lineage>
        <taxon>Eukaryota</taxon>
        <taxon>Fungi</taxon>
        <taxon>Dikarya</taxon>
        <taxon>Ascomycota</taxon>
        <taxon>Saccharomycotina</taxon>
        <taxon>Pichiomycetes</taxon>
        <taxon>Pichiales</taxon>
        <taxon>Pichiaceae</taxon>
        <taxon>Pichia</taxon>
    </lineage>
</organism>
<keyword evidence="17" id="KW-1185">Reference proteome</keyword>
<reference evidence="16 17" key="1">
    <citation type="journal article" date="2016" name="Proc. Natl. Acad. Sci. U.S.A.">
        <title>Comparative genomics of biotechnologically important yeasts.</title>
        <authorList>
            <person name="Riley R."/>
            <person name="Haridas S."/>
            <person name="Wolfe K.H."/>
            <person name="Lopes M.R."/>
            <person name="Hittinger C.T."/>
            <person name="Goeker M."/>
            <person name="Salamov A.A."/>
            <person name="Wisecaver J.H."/>
            <person name="Long T.M."/>
            <person name="Calvey C.H."/>
            <person name="Aerts A.L."/>
            <person name="Barry K.W."/>
            <person name="Choi C."/>
            <person name="Clum A."/>
            <person name="Coughlan A.Y."/>
            <person name="Deshpande S."/>
            <person name="Douglass A.P."/>
            <person name="Hanson S.J."/>
            <person name="Klenk H.-P."/>
            <person name="LaButti K.M."/>
            <person name="Lapidus A."/>
            <person name="Lindquist E.A."/>
            <person name="Lipzen A.M."/>
            <person name="Meier-Kolthoff J.P."/>
            <person name="Ohm R.A."/>
            <person name="Otillar R.P."/>
            <person name="Pangilinan J.L."/>
            <person name="Peng Y."/>
            <person name="Rokas A."/>
            <person name="Rosa C.A."/>
            <person name="Scheuner C."/>
            <person name="Sibirny A.A."/>
            <person name="Slot J.C."/>
            <person name="Stielow J.B."/>
            <person name="Sun H."/>
            <person name="Kurtzman C.P."/>
            <person name="Blackwell M."/>
            <person name="Grigoriev I.V."/>
            <person name="Jeffries T.W."/>
        </authorList>
    </citation>
    <scope>NUCLEOTIDE SEQUENCE [LARGE SCALE GENOMIC DNA]</scope>
    <source>
        <strain evidence="16 17">NRRL Y-2026</strain>
    </source>
</reference>
<dbReference type="EMBL" id="KV454004">
    <property type="protein sequence ID" value="ODQ45764.1"/>
    <property type="molecule type" value="Genomic_DNA"/>
</dbReference>